<feature type="transmembrane region" description="Helical" evidence="8">
    <location>
        <begin position="128"/>
        <end position="151"/>
    </location>
</feature>
<evidence type="ECO:0000256" key="5">
    <source>
        <dbReference type="ARBA" id="ARBA00022692"/>
    </source>
</evidence>
<dbReference type="CDD" id="cd06550">
    <property type="entry name" value="TM_ABC_iron-siderophores_like"/>
    <property type="match status" value="1"/>
</dbReference>
<gene>
    <name evidence="9" type="ORF">DC487_12070</name>
</gene>
<evidence type="ECO:0000256" key="4">
    <source>
        <dbReference type="ARBA" id="ARBA00022475"/>
    </source>
</evidence>
<comment type="caution">
    <text evidence="9">The sequence shown here is derived from an EMBL/GenBank/DDBJ whole genome shotgun (WGS) entry which is preliminary data.</text>
</comment>
<dbReference type="RefSeq" id="WP_116776229.1">
    <property type="nucleotide sequence ID" value="NZ_QDKG01000004.1"/>
</dbReference>
<name>A0A2T8HHD3_9SPHI</name>
<proteinExistence type="inferred from homology"/>
<dbReference type="OrthoDB" id="9811721at2"/>
<feature type="transmembrane region" description="Helical" evidence="8">
    <location>
        <begin position="322"/>
        <end position="341"/>
    </location>
</feature>
<evidence type="ECO:0000256" key="8">
    <source>
        <dbReference type="SAM" id="Phobius"/>
    </source>
</evidence>
<dbReference type="InterPro" id="IPR000522">
    <property type="entry name" value="ABC_transptr_permease_BtuC"/>
</dbReference>
<feature type="transmembrane region" description="Helical" evidence="8">
    <location>
        <begin position="163"/>
        <end position="185"/>
    </location>
</feature>
<dbReference type="SUPFAM" id="SSF81345">
    <property type="entry name" value="ABC transporter involved in vitamin B12 uptake, BtuC"/>
    <property type="match status" value="1"/>
</dbReference>
<dbReference type="GO" id="GO:0022857">
    <property type="term" value="F:transmembrane transporter activity"/>
    <property type="evidence" value="ECO:0007669"/>
    <property type="project" value="InterPro"/>
</dbReference>
<evidence type="ECO:0000256" key="2">
    <source>
        <dbReference type="ARBA" id="ARBA00007935"/>
    </source>
</evidence>
<dbReference type="PANTHER" id="PTHR30472">
    <property type="entry name" value="FERRIC ENTEROBACTIN TRANSPORT SYSTEM PERMEASE PROTEIN"/>
    <property type="match status" value="1"/>
</dbReference>
<dbReference type="GO" id="GO:0005886">
    <property type="term" value="C:plasma membrane"/>
    <property type="evidence" value="ECO:0007669"/>
    <property type="project" value="UniProtKB-SubCell"/>
</dbReference>
<keyword evidence="6 8" id="KW-1133">Transmembrane helix</keyword>
<accession>A0A2T8HHD3</accession>
<reference evidence="9 10" key="1">
    <citation type="submission" date="2018-04" db="EMBL/GenBank/DDBJ databases">
        <title>Sphingobacterium cortibacter sp. nov.</title>
        <authorList>
            <person name="Li Y."/>
        </authorList>
    </citation>
    <scope>NUCLEOTIDE SEQUENCE [LARGE SCALE GENOMIC DNA]</scope>
    <source>
        <strain evidence="9 10">2c-3</strain>
    </source>
</reference>
<keyword evidence="7 8" id="KW-0472">Membrane</keyword>
<keyword evidence="4" id="KW-1003">Cell membrane</keyword>
<evidence type="ECO:0000313" key="10">
    <source>
        <dbReference type="Proteomes" id="UP000245627"/>
    </source>
</evidence>
<organism evidence="9 10">
    <name type="scientific">Sphingobacterium corticibacter</name>
    <dbReference type="NCBI Taxonomy" id="2171749"/>
    <lineage>
        <taxon>Bacteria</taxon>
        <taxon>Pseudomonadati</taxon>
        <taxon>Bacteroidota</taxon>
        <taxon>Sphingobacteriia</taxon>
        <taxon>Sphingobacteriales</taxon>
        <taxon>Sphingobacteriaceae</taxon>
        <taxon>Sphingobacterium</taxon>
    </lineage>
</organism>
<dbReference type="Proteomes" id="UP000245627">
    <property type="component" value="Unassembled WGS sequence"/>
</dbReference>
<feature type="transmembrane region" description="Helical" evidence="8">
    <location>
        <begin position="98"/>
        <end position="116"/>
    </location>
</feature>
<feature type="transmembrane region" description="Helical" evidence="8">
    <location>
        <begin position="206"/>
        <end position="228"/>
    </location>
</feature>
<dbReference type="Pfam" id="PF01032">
    <property type="entry name" value="FecCD"/>
    <property type="match status" value="1"/>
</dbReference>
<keyword evidence="10" id="KW-1185">Reference proteome</keyword>
<dbReference type="InterPro" id="IPR037294">
    <property type="entry name" value="ABC_BtuC-like"/>
</dbReference>
<feature type="transmembrane region" description="Helical" evidence="8">
    <location>
        <begin position="12"/>
        <end position="30"/>
    </location>
</feature>
<keyword evidence="3" id="KW-0813">Transport</keyword>
<evidence type="ECO:0000313" key="9">
    <source>
        <dbReference type="EMBL" id="PVH24849.1"/>
    </source>
</evidence>
<evidence type="ECO:0000256" key="7">
    <source>
        <dbReference type="ARBA" id="ARBA00023136"/>
    </source>
</evidence>
<dbReference type="PROSITE" id="PS51257">
    <property type="entry name" value="PROKAR_LIPOPROTEIN"/>
    <property type="match status" value="1"/>
</dbReference>
<evidence type="ECO:0000256" key="6">
    <source>
        <dbReference type="ARBA" id="ARBA00022989"/>
    </source>
</evidence>
<comment type="subcellular location">
    <subcellularLocation>
        <location evidence="1">Cell membrane</location>
        <topology evidence="1">Multi-pass membrane protein</topology>
    </subcellularLocation>
</comment>
<dbReference type="EMBL" id="QDKG01000004">
    <property type="protein sequence ID" value="PVH24849.1"/>
    <property type="molecule type" value="Genomic_DNA"/>
</dbReference>
<evidence type="ECO:0000256" key="3">
    <source>
        <dbReference type="ARBA" id="ARBA00022448"/>
    </source>
</evidence>
<comment type="similarity">
    <text evidence="2">Belongs to the binding-protein-dependent transport system permease family. FecCD subfamily.</text>
</comment>
<dbReference type="Gene3D" id="1.10.3470.10">
    <property type="entry name" value="ABC transporter involved in vitamin B12 uptake, BtuC"/>
    <property type="match status" value="1"/>
</dbReference>
<dbReference type="PANTHER" id="PTHR30472:SF25">
    <property type="entry name" value="ABC TRANSPORTER PERMEASE PROTEIN MJ0876-RELATED"/>
    <property type="match status" value="1"/>
</dbReference>
<dbReference type="AlphaFoldDB" id="A0A2T8HHD3"/>
<protein>
    <submittedName>
        <fullName evidence="9">Fe3+-siderophore ABC transporter permease</fullName>
    </submittedName>
</protein>
<keyword evidence="5 8" id="KW-0812">Transmembrane</keyword>
<feature type="transmembrane region" description="Helical" evidence="8">
    <location>
        <begin position="66"/>
        <end position="86"/>
    </location>
</feature>
<dbReference type="FunFam" id="1.10.3470.10:FF:000001">
    <property type="entry name" value="Vitamin B12 ABC transporter permease BtuC"/>
    <property type="match status" value="1"/>
</dbReference>
<evidence type="ECO:0000256" key="1">
    <source>
        <dbReference type="ARBA" id="ARBA00004651"/>
    </source>
</evidence>
<dbReference type="GO" id="GO:0033214">
    <property type="term" value="P:siderophore-iron import into cell"/>
    <property type="evidence" value="ECO:0007669"/>
    <property type="project" value="TreeGrafter"/>
</dbReference>
<sequence length="350" mass="37204">MQYPKRKINFLILIILLIASCIASLCIGALNIPMRSLFSIIGDALGITDSADYAMQQKAVLLNIRLPRMVLGVLVGATLSISGAAIQGLFRNPLAEPGIIGISSGATFFAVLVIVLEAKLFHVITGLLGYYTLAFVAFLGAVITTLIIYRFSVRQGRTDVTSLLLIGIAINALVMSFTGLLTYIASDDQLRSITFWSLGSLGAASWQTVSTLIPFSLISILGLCYFAKPLNAIALGEAQAEHLGIPVQQTKKYIIVLAAVGVGASVALTGIIGFIGLVIPHILRISISGDHKFLLPASALFGATILVASDLIARTIAAPSELPIGILTALFGVPVFLFIILQDRKKRSRL</sequence>
<feature type="transmembrane region" description="Helical" evidence="8">
    <location>
        <begin position="253"/>
        <end position="281"/>
    </location>
</feature>